<dbReference type="EMBL" id="QAOQ01000002">
    <property type="protein sequence ID" value="PTQ99671.1"/>
    <property type="molecule type" value="Genomic_DNA"/>
</dbReference>
<gene>
    <name evidence="1" type="ORF">C8P68_102499</name>
</gene>
<comment type="caution">
    <text evidence="1">The sequence shown here is derived from an EMBL/GenBank/DDBJ whole genome shotgun (WGS) entry which is preliminary data.</text>
</comment>
<dbReference type="AlphaFoldDB" id="A0A2T5JD20"/>
<keyword evidence="2" id="KW-1185">Reference proteome</keyword>
<proteinExistence type="predicted"/>
<evidence type="ECO:0008006" key="3">
    <source>
        <dbReference type="Google" id="ProtNLM"/>
    </source>
</evidence>
<dbReference type="SUPFAM" id="SSF53901">
    <property type="entry name" value="Thiolase-like"/>
    <property type="match status" value="1"/>
</dbReference>
<evidence type="ECO:0000313" key="2">
    <source>
        <dbReference type="Proteomes" id="UP000244168"/>
    </source>
</evidence>
<dbReference type="GO" id="GO:0016746">
    <property type="term" value="F:acyltransferase activity"/>
    <property type="evidence" value="ECO:0007669"/>
    <property type="project" value="InterPro"/>
</dbReference>
<dbReference type="InterPro" id="IPR016039">
    <property type="entry name" value="Thiolase-like"/>
</dbReference>
<organism evidence="1 2">
    <name type="scientific">Mucilaginibacter yixingensis</name>
    <dbReference type="NCBI Taxonomy" id="1295612"/>
    <lineage>
        <taxon>Bacteria</taxon>
        <taxon>Pseudomonadati</taxon>
        <taxon>Bacteroidota</taxon>
        <taxon>Sphingobacteriia</taxon>
        <taxon>Sphingobacteriales</taxon>
        <taxon>Sphingobacteriaceae</taxon>
        <taxon>Mucilaginibacter</taxon>
    </lineage>
</organism>
<dbReference type="RefSeq" id="WP_107827590.1">
    <property type="nucleotide sequence ID" value="NZ_CP160205.1"/>
</dbReference>
<dbReference type="OrthoDB" id="1071350at2"/>
<reference evidence="1 2" key="1">
    <citation type="submission" date="2018-04" db="EMBL/GenBank/DDBJ databases">
        <title>Genomic Encyclopedia of Archaeal and Bacterial Type Strains, Phase II (KMG-II): from individual species to whole genera.</title>
        <authorList>
            <person name="Goeker M."/>
        </authorList>
    </citation>
    <scope>NUCLEOTIDE SEQUENCE [LARGE SCALE GENOMIC DNA]</scope>
    <source>
        <strain evidence="1 2">DSM 26809</strain>
    </source>
</reference>
<accession>A0A2T5JD20</accession>
<evidence type="ECO:0000313" key="1">
    <source>
        <dbReference type="EMBL" id="PTQ99671.1"/>
    </source>
</evidence>
<protein>
    <recommendedName>
        <fullName evidence="3">Beta-ketoacyl synthase-like protein</fullName>
    </recommendedName>
</protein>
<name>A0A2T5JD20_9SPHI</name>
<dbReference type="Proteomes" id="UP000244168">
    <property type="component" value="Unassembled WGS sequence"/>
</dbReference>
<sequence>MKSEYQISASCIISGGTISKNGETLLSSTEGIDAFLTAAYHHLEGNYPKFYKMDNLSKLGWLAAEVLLKDSFDSAQYQPFEIGVVLANANSSLDADMRYIESIKEFASPALFVYTLPNIVIGEICIRHKFKGENLFFIQPEFDAEAIATQVDYLLREQKLTACVCGWADVLGAHYKAGLFLVEQSNGGQPFNAENMNRLFTAI</sequence>